<feature type="transmembrane region" description="Helical" evidence="1">
    <location>
        <begin position="26"/>
        <end position="44"/>
    </location>
</feature>
<protein>
    <recommendedName>
        <fullName evidence="4">Aa3-type cytochrome c oxidase subunit IV</fullName>
    </recommendedName>
</protein>
<organism evidence="2 3">
    <name type="scientific">Marivibrio halodurans</name>
    <dbReference type="NCBI Taxonomy" id="2039722"/>
    <lineage>
        <taxon>Bacteria</taxon>
        <taxon>Pseudomonadati</taxon>
        <taxon>Pseudomonadota</taxon>
        <taxon>Alphaproteobacteria</taxon>
        <taxon>Rhodospirillales</taxon>
        <taxon>Rhodospirillaceae</taxon>
        <taxon>Marivibrio</taxon>
    </lineage>
</organism>
<gene>
    <name evidence="2" type="ORF">KAJ83_03855</name>
</gene>
<keyword evidence="1" id="KW-0472">Membrane</keyword>
<name>A0A8J7RX33_9PROT</name>
<sequence>MAHDDLEFTRAPRENLRTYEQVKRTIAMAVVAVVILLLMMAAFLV</sequence>
<dbReference type="AlphaFoldDB" id="A0A8J7RX33"/>
<proteinExistence type="predicted"/>
<dbReference type="Proteomes" id="UP000672602">
    <property type="component" value="Unassembled WGS sequence"/>
</dbReference>
<evidence type="ECO:0008006" key="4">
    <source>
        <dbReference type="Google" id="ProtNLM"/>
    </source>
</evidence>
<evidence type="ECO:0000313" key="2">
    <source>
        <dbReference type="EMBL" id="MBP5856130.1"/>
    </source>
</evidence>
<dbReference type="EMBL" id="JAGMWN010000001">
    <property type="protein sequence ID" value="MBP5856130.1"/>
    <property type="molecule type" value="Genomic_DNA"/>
</dbReference>
<dbReference type="RefSeq" id="WP_210680674.1">
    <property type="nucleotide sequence ID" value="NZ_JAGMWN010000001.1"/>
</dbReference>
<accession>A0A8J7RX33</accession>
<evidence type="ECO:0000256" key="1">
    <source>
        <dbReference type="SAM" id="Phobius"/>
    </source>
</evidence>
<keyword evidence="1" id="KW-0812">Transmembrane</keyword>
<evidence type="ECO:0000313" key="3">
    <source>
        <dbReference type="Proteomes" id="UP000672602"/>
    </source>
</evidence>
<keyword evidence="1" id="KW-1133">Transmembrane helix</keyword>
<comment type="caution">
    <text evidence="2">The sequence shown here is derived from an EMBL/GenBank/DDBJ whole genome shotgun (WGS) entry which is preliminary data.</text>
</comment>
<keyword evidence="3" id="KW-1185">Reference proteome</keyword>
<reference evidence="2" key="1">
    <citation type="submission" date="2021-04" db="EMBL/GenBank/DDBJ databases">
        <authorList>
            <person name="Zhang D.-C."/>
        </authorList>
    </citation>
    <scope>NUCLEOTIDE SEQUENCE</scope>
    <source>
        <strain evidence="2">CGMCC 1.15697</strain>
    </source>
</reference>